<keyword evidence="5" id="KW-1185">Reference proteome</keyword>
<feature type="region of interest" description="Disordered" evidence="2">
    <location>
        <begin position="535"/>
        <end position="564"/>
    </location>
</feature>
<feature type="coiled-coil region" evidence="1">
    <location>
        <begin position="152"/>
        <end position="179"/>
    </location>
</feature>
<evidence type="ECO:0000256" key="2">
    <source>
        <dbReference type="SAM" id="MobiDB-lite"/>
    </source>
</evidence>
<dbReference type="Pfam" id="PF00078">
    <property type="entry name" value="RVT_1"/>
    <property type="match status" value="1"/>
</dbReference>
<dbReference type="SUPFAM" id="SSF56219">
    <property type="entry name" value="DNase I-like"/>
    <property type="match status" value="1"/>
</dbReference>
<dbReference type="InterPro" id="IPR000477">
    <property type="entry name" value="RT_dom"/>
</dbReference>
<accession>A0A8S3S9V2</accession>
<feature type="compositionally biased region" description="Polar residues" evidence="2">
    <location>
        <begin position="548"/>
        <end position="564"/>
    </location>
</feature>
<feature type="coiled-coil region" evidence="1">
    <location>
        <begin position="409"/>
        <end position="478"/>
    </location>
</feature>
<gene>
    <name evidence="4" type="ORF">MEDL_31219</name>
</gene>
<protein>
    <recommendedName>
        <fullName evidence="3">Reverse transcriptase domain-containing protein</fullName>
    </recommendedName>
</protein>
<comment type="caution">
    <text evidence="4">The sequence shown here is derived from an EMBL/GenBank/DDBJ whole genome shotgun (WGS) entry which is preliminary data.</text>
</comment>
<feature type="domain" description="Reverse transcriptase" evidence="3">
    <location>
        <begin position="999"/>
        <end position="1274"/>
    </location>
</feature>
<dbReference type="Proteomes" id="UP000683360">
    <property type="component" value="Unassembled WGS sequence"/>
</dbReference>
<dbReference type="Gene3D" id="3.30.40.10">
    <property type="entry name" value="Zinc/RING finger domain, C3HC4 (zinc finger)"/>
    <property type="match status" value="1"/>
</dbReference>
<dbReference type="EMBL" id="CAJPWZ010001545">
    <property type="protein sequence ID" value="CAG2217490.1"/>
    <property type="molecule type" value="Genomic_DNA"/>
</dbReference>
<feature type="compositionally biased region" description="Basic and acidic residues" evidence="2">
    <location>
        <begin position="489"/>
        <end position="498"/>
    </location>
</feature>
<dbReference type="PANTHER" id="PTHR19446">
    <property type="entry name" value="REVERSE TRANSCRIPTASES"/>
    <property type="match status" value="1"/>
</dbReference>
<dbReference type="SUPFAM" id="SSF56672">
    <property type="entry name" value="DNA/RNA polymerases"/>
    <property type="match status" value="1"/>
</dbReference>
<dbReference type="Pfam" id="PF03372">
    <property type="entry name" value="Exo_endo_phos"/>
    <property type="match status" value="1"/>
</dbReference>
<sequence>MTSISKQGIHTSTNPRTENLRYNDFELNLDRAIARKLQAAKRQANIIYKFTGGGITGEADAVSFELLKNALIYYYQQLNSENNNITVKTVQDQDKKGLVISMIFRMYRDQTHIYTLSAYYTTCRLLVNGKDTERFMKTDLPNIHNTIKNVVLNGNRVNLQTLNNQLEEQLQQLSNMRNSPTNSSQDSSINTSHTAVTIKDTVISKQNSETISIKCVKCGRNVQTRGVLCTTGKHWIHYRCDYLNEDDIHKIENNTSDNTYTCKKCTEPCVSKNRTQNLMLKPPPEIECLHSARDILNEELQLDCCICNLQIDGVIINCEVCTLPCHQMCITRNKESDDTSICTNCIGNMDQRTDSSNTNEPDVVDISTPATPLNVNSIRNDDEENTTVKNTYSSNNTAVTQKENIVDPKEIKQAELRQRETKLRKREEEVKLRERMLEETKNERTWFQSHIHKLETRIKELERSNEILRKDVQLIHRTESSNPSIVHTNQDDQHVRSTPKDNNFLLNNLQDRVSNFILRQIDTQLSKMEGNFNFENEKLDKSPPKATQAPSSGQNQNVHIPQQNIAKPSVQIDTDMNFEEHNTPILPRNGHLPQYTGPFNIQRPETHHIMGQPIYFQPPPNINHPPPNINHPLKKQNIQPQPAQTMTNSNASQFFQEIEKSIDIILIQEHWLFHFELEQLKELHPKLVGVGKAVDSDNPIAASHVPRGYGGVAVLWQKSIDRYIKPLPDGSSRLQCIELAIDKPQIIISAYLPTKSSNDSYDIFLDCLDQIYEIVQKYGGTHEIIIGGDLNEDLYNPSNNSRRKHKLNDLMVECNLKTNSKGLTFINVNGIDTSEIDYFLYTDPKCEPSKRLIDLPSNVSDHHPISMRIKCNITREQQSRNSEKQKHKIRWNKVDKSRYEETISRNIGDFIERLNSDKVNIEVITLQAMDLLSDTAKQLDQKKTISEHYATRYVDLDTIEKAIKSINKGKAEDVFGISIENVLYAGQQFKLFLHKLINRMFQDRVLPDIIKTGLLSPVFKNKGDKNDAKYYRGITVLPILLKIIEFILRIDLRSGSLKLQSILQKGFTANTSPLNAAIILEEVYREYMDKKLPFYIVLLDAKSAFDVVVLKMLLRKVYISGTDPSSWLLIDEIHKNTESRIKWSTEISEKFSVLQGVKQGGLLSADLYKVYIEDLLNTFENTTSGCEIGETLINAVACADDVAIVSENPHELQYLVNIAAQYSEDHHYLLQPQKSVVIQVQPSNRKKSEDPVRIYINNNAMPISDKSPHLGILRSTTSQKTQDATVEQNITKSRRAAYSLMSAGMHGENGLDPSTAIQLFKTFVQPILTYGLEVILPTSKNLLKLETFQKKILKQILSVPISAPDPSVYIMSGILPIEAQIDQKSLNLFNNICNQNENHLEKKIARRQLIAKNQESNSWFIAIKRVLFKYDLQSPIVLLNDPPTKYSWKKSVRLAIDHYWKNALIQKSCTYKSLKYLGTSNISPGKCHTLLSIGNTSDPTREAVRISVKLKVITDTYILQSHRSRYNLNETPTCKLCDTDIEDRSHFLLTCKILQCIRERYLNQIDEIISDFLNFRMRDIPTDDQLQIILDCTVLLSRYTSDNTVLQRIEDLSRQLIYALHVARYRTLDIKKR</sequence>
<name>A0A8S3S9V2_MYTED</name>
<evidence type="ECO:0000256" key="1">
    <source>
        <dbReference type="SAM" id="Coils"/>
    </source>
</evidence>
<reference evidence="4" key="1">
    <citation type="submission" date="2021-03" db="EMBL/GenBank/DDBJ databases">
        <authorList>
            <person name="Bekaert M."/>
        </authorList>
    </citation>
    <scope>NUCLEOTIDE SEQUENCE</scope>
</reference>
<dbReference type="InterPro" id="IPR013083">
    <property type="entry name" value="Znf_RING/FYVE/PHD"/>
</dbReference>
<dbReference type="PROSITE" id="PS50878">
    <property type="entry name" value="RT_POL"/>
    <property type="match status" value="1"/>
</dbReference>
<evidence type="ECO:0000313" key="5">
    <source>
        <dbReference type="Proteomes" id="UP000683360"/>
    </source>
</evidence>
<dbReference type="InterPro" id="IPR043502">
    <property type="entry name" value="DNA/RNA_pol_sf"/>
</dbReference>
<organism evidence="4 5">
    <name type="scientific">Mytilus edulis</name>
    <name type="common">Blue mussel</name>
    <dbReference type="NCBI Taxonomy" id="6550"/>
    <lineage>
        <taxon>Eukaryota</taxon>
        <taxon>Metazoa</taxon>
        <taxon>Spiralia</taxon>
        <taxon>Lophotrochozoa</taxon>
        <taxon>Mollusca</taxon>
        <taxon>Bivalvia</taxon>
        <taxon>Autobranchia</taxon>
        <taxon>Pteriomorphia</taxon>
        <taxon>Mytilida</taxon>
        <taxon>Mytiloidea</taxon>
        <taxon>Mytilidae</taxon>
        <taxon>Mytilinae</taxon>
        <taxon>Mytilus</taxon>
    </lineage>
</organism>
<keyword evidence="1" id="KW-0175">Coiled coil</keyword>
<dbReference type="InterPro" id="IPR005135">
    <property type="entry name" value="Endo/exonuclease/phosphatase"/>
</dbReference>
<dbReference type="InterPro" id="IPR036691">
    <property type="entry name" value="Endo/exonu/phosph_ase_sf"/>
</dbReference>
<dbReference type="GO" id="GO:0003824">
    <property type="term" value="F:catalytic activity"/>
    <property type="evidence" value="ECO:0007669"/>
    <property type="project" value="InterPro"/>
</dbReference>
<evidence type="ECO:0000313" key="4">
    <source>
        <dbReference type="EMBL" id="CAG2217490.1"/>
    </source>
</evidence>
<proteinExistence type="predicted"/>
<dbReference type="Gene3D" id="3.60.10.10">
    <property type="entry name" value="Endonuclease/exonuclease/phosphatase"/>
    <property type="match status" value="1"/>
</dbReference>
<feature type="region of interest" description="Disordered" evidence="2">
    <location>
        <begin position="479"/>
        <end position="498"/>
    </location>
</feature>
<evidence type="ECO:0000259" key="3">
    <source>
        <dbReference type="PROSITE" id="PS50878"/>
    </source>
</evidence>